<evidence type="ECO:0000256" key="1">
    <source>
        <dbReference type="ARBA" id="ARBA00012513"/>
    </source>
</evidence>
<evidence type="ECO:0000313" key="7">
    <source>
        <dbReference type="EMBL" id="GMR56008.1"/>
    </source>
</evidence>
<keyword evidence="4" id="KW-0418">Kinase</keyword>
<evidence type="ECO:0000256" key="5">
    <source>
        <dbReference type="ARBA" id="ARBA00022840"/>
    </source>
</evidence>
<evidence type="ECO:0000259" key="6">
    <source>
        <dbReference type="PROSITE" id="PS50011"/>
    </source>
</evidence>
<keyword evidence="5" id="KW-0067">ATP-binding</keyword>
<accession>A0AAN5I824</accession>
<keyword evidence="3" id="KW-0547">Nucleotide-binding</keyword>
<dbReference type="Proteomes" id="UP001328107">
    <property type="component" value="Unassembled WGS sequence"/>
</dbReference>
<name>A0AAN5I824_9BILA</name>
<dbReference type="InterPro" id="IPR000719">
    <property type="entry name" value="Prot_kinase_dom"/>
</dbReference>
<reference evidence="8" key="1">
    <citation type="submission" date="2022-10" db="EMBL/GenBank/DDBJ databases">
        <title>Genome assembly of Pristionchus species.</title>
        <authorList>
            <person name="Yoshida K."/>
            <person name="Sommer R.J."/>
        </authorList>
    </citation>
    <scope>NUCLEOTIDE SEQUENCE [LARGE SCALE GENOMIC DNA]</scope>
    <source>
        <strain evidence="8">RS5460</strain>
    </source>
</reference>
<gene>
    <name evidence="7" type="ORF">PMAYCL1PPCAC_26203</name>
</gene>
<dbReference type="Pfam" id="PF00069">
    <property type="entry name" value="Pkinase"/>
    <property type="match status" value="1"/>
</dbReference>
<proteinExistence type="predicted"/>
<dbReference type="GO" id="GO:0004674">
    <property type="term" value="F:protein serine/threonine kinase activity"/>
    <property type="evidence" value="ECO:0007669"/>
    <property type="project" value="UniProtKB-EC"/>
</dbReference>
<evidence type="ECO:0000256" key="2">
    <source>
        <dbReference type="ARBA" id="ARBA00022679"/>
    </source>
</evidence>
<dbReference type="InterPro" id="IPR011009">
    <property type="entry name" value="Kinase-like_dom_sf"/>
</dbReference>
<sequence>MGNSRNTLKIADMCCVKALLAAQQFRTDSKQFPYPLTPNYLAPEIIQHEIGPSILTEEWALGCIIYEINMLFRAFEGEHTGRILEKILALEYEPMYDHATAISRGIVKLLLTAQEDKRTSTKDLLELISLYAIQAPQLDAMLRNQMLQGAHHQMTQLHLSSQQTSTNGQSSNEVVKILEHGTCDAHNFENVEEMEVDEN</sequence>
<dbReference type="AlphaFoldDB" id="A0AAN5I824"/>
<dbReference type="Gene3D" id="1.10.510.10">
    <property type="entry name" value="Transferase(Phosphotransferase) domain 1"/>
    <property type="match status" value="1"/>
</dbReference>
<protein>
    <recommendedName>
        <fullName evidence="1">non-specific serine/threonine protein kinase</fullName>
        <ecNumber evidence="1">2.7.11.1</ecNumber>
    </recommendedName>
</protein>
<comment type="caution">
    <text evidence="7">The sequence shown here is derived from an EMBL/GenBank/DDBJ whole genome shotgun (WGS) entry which is preliminary data.</text>
</comment>
<keyword evidence="2" id="KW-0808">Transferase</keyword>
<dbReference type="GO" id="GO:0005524">
    <property type="term" value="F:ATP binding"/>
    <property type="evidence" value="ECO:0007669"/>
    <property type="project" value="UniProtKB-KW"/>
</dbReference>
<organism evidence="7 8">
    <name type="scientific">Pristionchus mayeri</name>
    <dbReference type="NCBI Taxonomy" id="1317129"/>
    <lineage>
        <taxon>Eukaryota</taxon>
        <taxon>Metazoa</taxon>
        <taxon>Ecdysozoa</taxon>
        <taxon>Nematoda</taxon>
        <taxon>Chromadorea</taxon>
        <taxon>Rhabditida</taxon>
        <taxon>Rhabditina</taxon>
        <taxon>Diplogasteromorpha</taxon>
        <taxon>Diplogasteroidea</taxon>
        <taxon>Neodiplogasteridae</taxon>
        <taxon>Pristionchus</taxon>
    </lineage>
</organism>
<feature type="domain" description="Protein kinase" evidence="6">
    <location>
        <begin position="1"/>
        <end position="130"/>
    </location>
</feature>
<evidence type="ECO:0000256" key="4">
    <source>
        <dbReference type="ARBA" id="ARBA00022777"/>
    </source>
</evidence>
<evidence type="ECO:0000256" key="3">
    <source>
        <dbReference type="ARBA" id="ARBA00022741"/>
    </source>
</evidence>
<dbReference type="SUPFAM" id="SSF56112">
    <property type="entry name" value="Protein kinase-like (PK-like)"/>
    <property type="match status" value="1"/>
</dbReference>
<dbReference type="InterPro" id="IPR050660">
    <property type="entry name" value="NEK_Ser/Thr_kinase"/>
</dbReference>
<dbReference type="PROSITE" id="PS50011">
    <property type="entry name" value="PROTEIN_KINASE_DOM"/>
    <property type="match status" value="1"/>
</dbReference>
<dbReference type="EC" id="2.7.11.1" evidence="1"/>
<dbReference type="EMBL" id="BTRK01000005">
    <property type="protein sequence ID" value="GMR56008.1"/>
    <property type="molecule type" value="Genomic_DNA"/>
</dbReference>
<evidence type="ECO:0000313" key="8">
    <source>
        <dbReference type="Proteomes" id="UP001328107"/>
    </source>
</evidence>
<dbReference type="PANTHER" id="PTHR43671:SF13">
    <property type="entry name" value="SERINE_THREONINE-PROTEIN KINASE NEK2"/>
    <property type="match status" value="1"/>
</dbReference>
<dbReference type="PANTHER" id="PTHR43671">
    <property type="entry name" value="SERINE/THREONINE-PROTEIN KINASE NEK"/>
    <property type="match status" value="1"/>
</dbReference>
<keyword evidence="8" id="KW-1185">Reference proteome</keyword>